<dbReference type="OrthoDB" id="9788973at2"/>
<dbReference type="AlphaFoldDB" id="K6YIC3"/>
<comment type="caution">
    <text evidence="15">The sequence shown here is derived from an EMBL/GenBank/DDBJ whole genome shotgun (WGS) entry which is preliminary data.</text>
</comment>
<gene>
    <name evidence="15" type="primary">gspK</name>
    <name evidence="15" type="ORF">GLIP_3722</name>
</gene>
<evidence type="ECO:0000256" key="2">
    <source>
        <dbReference type="ARBA" id="ARBA00007246"/>
    </source>
</evidence>
<comment type="similarity">
    <text evidence="2 10">Belongs to the GSP K family.</text>
</comment>
<keyword evidence="3 10" id="KW-0813">Transport</keyword>
<keyword evidence="7" id="KW-0653">Protein transport</keyword>
<dbReference type="Pfam" id="PF03934">
    <property type="entry name" value="T2SSK"/>
    <property type="match status" value="1"/>
</dbReference>
<evidence type="ECO:0000256" key="6">
    <source>
        <dbReference type="ARBA" id="ARBA00022692"/>
    </source>
</evidence>
<dbReference type="Gene3D" id="3.30.1300.30">
    <property type="entry name" value="GSPII I/J protein-like"/>
    <property type="match status" value="1"/>
</dbReference>
<sequence>MNSVSQSHKKQRGVALIIVLMIVALVSIIATEMGARLQLQITRATNIKDNNQAFWYALGAEQYAIKSVRELIALNSNVVSLEGGWSEEFTFPLDGGGIQAQLTDMQTCLNLNAIDSVNRPQQNNTQNNENGNADNNNTDTNNNSNDVKDALRGNNNGDINSIPEEALAFERLLTDVVPDLDNYSIEVVRDSLIDWLDQDDNMSQSGAEDSDYAALVNPYLTANNLMVSKSEIRLVNGVQPQWIGALLPSICVIPNVTELKINVNTVKEEQAAVLAALTGAPTSEIQSLISNRAPDGYQSVQDFFAESLFTNHTLSAQQQSWFDVKTEYFLLHTKTRYNNATFTMSSLLKVENNDQVTVIRREFGGVL</sequence>
<comment type="subcellular location">
    <subcellularLocation>
        <location evidence="1 10">Cell inner membrane</location>
    </subcellularLocation>
</comment>
<evidence type="ECO:0000313" key="16">
    <source>
        <dbReference type="Proteomes" id="UP000006334"/>
    </source>
</evidence>
<feature type="compositionally biased region" description="Low complexity" evidence="11">
    <location>
        <begin position="118"/>
        <end position="145"/>
    </location>
</feature>
<evidence type="ECO:0000259" key="14">
    <source>
        <dbReference type="Pfam" id="PF21687"/>
    </source>
</evidence>
<dbReference type="GO" id="GO:0009306">
    <property type="term" value="P:protein secretion"/>
    <property type="evidence" value="ECO:0007669"/>
    <property type="project" value="InterPro"/>
</dbReference>
<name>K6YIC3_9ALTE</name>
<dbReference type="Proteomes" id="UP000006334">
    <property type="component" value="Unassembled WGS sequence"/>
</dbReference>
<accession>K6YIC3</accession>
<evidence type="ECO:0000256" key="7">
    <source>
        <dbReference type="ARBA" id="ARBA00022927"/>
    </source>
</evidence>
<evidence type="ECO:0000259" key="13">
    <source>
        <dbReference type="Pfam" id="PF03934"/>
    </source>
</evidence>
<dbReference type="NCBIfam" id="NF037980">
    <property type="entry name" value="T2SS_GspK"/>
    <property type="match status" value="1"/>
</dbReference>
<dbReference type="InterPro" id="IPR049179">
    <property type="entry name" value="T2SSK_SAM-like_2nd"/>
</dbReference>
<dbReference type="SUPFAM" id="SSF158544">
    <property type="entry name" value="GspK insert domain-like"/>
    <property type="match status" value="2"/>
</dbReference>
<evidence type="ECO:0000256" key="9">
    <source>
        <dbReference type="ARBA" id="ARBA00023136"/>
    </source>
</evidence>
<proteinExistence type="inferred from homology"/>
<dbReference type="Gene3D" id="1.10.40.60">
    <property type="entry name" value="EpsJ-like"/>
    <property type="match status" value="2"/>
</dbReference>
<keyword evidence="5 10" id="KW-0997">Cell inner membrane</keyword>
<evidence type="ECO:0000256" key="1">
    <source>
        <dbReference type="ARBA" id="ARBA00004533"/>
    </source>
</evidence>
<organism evidence="15 16">
    <name type="scientific">Aliiglaciecola lipolytica E3</name>
    <dbReference type="NCBI Taxonomy" id="1127673"/>
    <lineage>
        <taxon>Bacteria</taxon>
        <taxon>Pseudomonadati</taxon>
        <taxon>Pseudomonadota</taxon>
        <taxon>Gammaproteobacteria</taxon>
        <taxon>Alteromonadales</taxon>
        <taxon>Alteromonadaceae</taxon>
        <taxon>Aliiglaciecola</taxon>
    </lineage>
</organism>
<evidence type="ECO:0000256" key="11">
    <source>
        <dbReference type="SAM" id="MobiDB-lite"/>
    </source>
</evidence>
<protein>
    <recommendedName>
        <fullName evidence="10">Type II secretion system protein K</fullName>
    </recommendedName>
</protein>
<dbReference type="InterPro" id="IPR045584">
    <property type="entry name" value="Pilin-like"/>
</dbReference>
<evidence type="ECO:0000313" key="15">
    <source>
        <dbReference type="EMBL" id="GAC16333.1"/>
    </source>
</evidence>
<dbReference type="PANTHER" id="PTHR38831:SF1">
    <property type="entry name" value="TYPE II SECRETION SYSTEM PROTEIN K-RELATED"/>
    <property type="match status" value="1"/>
</dbReference>
<evidence type="ECO:0000256" key="5">
    <source>
        <dbReference type="ARBA" id="ARBA00022519"/>
    </source>
</evidence>
<feature type="region of interest" description="Disordered" evidence="11">
    <location>
        <begin position="118"/>
        <end position="156"/>
    </location>
</feature>
<dbReference type="Pfam" id="PF21687">
    <property type="entry name" value="T2SSK_1st"/>
    <property type="match status" value="1"/>
</dbReference>
<dbReference type="InterPro" id="IPR005628">
    <property type="entry name" value="GspK"/>
</dbReference>
<reference evidence="15 16" key="1">
    <citation type="journal article" date="2017" name="Antonie Van Leeuwenhoek">
        <title>Rhizobium rhizosphaerae sp. nov., a novel species isolated from rice rhizosphere.</title>
        <authorList>
            <person name="Zhao J.J."/>
            <person name="Zhang J."/>
            <person name="Zhang R.J."/>
            <person name="Zhang C.W."/>
            <person name="Yin H.Q."/>
            <person name="Zhang X.X."/>
        </authorList>
    </citation>
    <scope>NUCLEOTIDE SEQUENCE [LARGE SCALE GENOMIC DNA]</scope>
    <source>
        <strain evidence="15 16">E3</strain>
    </source>
</reference>
<dbReference type="InterPro" id="IPR038072">
    <property type="entry name" value="GspK_central_sf"/>
</dbReference>
<dbReference type="PIRSF" id="PIRSF002786">
    <property type="entry name" value="XcpX"/>
    <property type="match status" value="1"/>
</dbReference>
<keyword evidence="8 12" id="KW-1133">Transmembrane helix</keyword>
<dbReference type="EMBL" id="BAEN01000068">
    <property type="protein sequence ID" value="GAC16333.1"/>
    <property type="molecule type" value="Genomic_DNA"/>
</dbReference>
<evidence type="ECO:0000256" key="8">
    <source>
        <dbReference type="ARBA" id="ARBA00022989"/>
    </source>
</evidence>
<dbReference type="PANTHER" id="PTHR38831">
    <property type="entry name" value="TYPE II SECRETION SYSTEM PROTEIN K"/>
    <property type="match status" value="1"/>
</dbReference>
<keyword evidence="16" id="KW-1185">Reference proteome</keyword>
<dbReference type="InterPro" id="IPR049031">
    <property type="entry name" value="T2SSK_SAM-like_1st"/>
</dbReference>
<dbReference type="SUPFAM" id="SSF54523">
    <property type="entry name" value="Pili subunits"/>
    <property type="match status" value="1"/>
</dbReference>
<dbReference type="GO" id="GO:0005886">
    <property type="term" value="C:plasma membrane"/>
    <property type="evidence" value="ECO:0007669"/>
    <property type="project" value="UniProtKB-SubCell"/>
</dbReference>
<feature type="domain" description="T2SS protein K second SAM-like" evidence="13">
    <location>
        <begin position="261"/>
        <end position="325"/>
    </location>
</feature>
<keyword evidence="6 12" id="KW-0812">Transmembrane</keyword>
<dbReference type="RefSeq" id="WP_008846135.1">
    <property type="nucleotide sequence ID" value="NZ_BAEN01000068.1"/>
</dbReference>
<keyword evidence="9 10" id="KW-0472">Membrane</keyword>
<evidence type="ECO:0000256" key="4">
    <source>
        <dbReference type="ARBA" id="ARBA00022475"/>
    </source>
</evidence>
<dbReference type="STRING" id="1127673.GLIP_3722"/>
<feature type="transmembrane region" description="Helical" evidence="12">
    <location>
        <begin position="12"/>
        <end position="30"/>
    </location>
</feature>
<evidence type="ECO:0000256" key="10">
    <source>
        <dbReference type="PIRNR" id="PIRNR002786"/>
    </source>
</evidence>
<feature type="domain" description="T2SS protein K first SAM-like" evidence="14">
    <location>
        <begin position="108"/>
        <end position="255"/>
    </location>
</feature>
<evidence type="ECO:0000256" key="12">
    <source>
        <dbReference type="SAM" id="Phobius"/>
    </source>
</evidence>
<keyword evidence="4 10" id="KW-1003">Cell membrane</keyword>
<dbReference type="eggNOG" id="COG3156">
    <property type="taxonomic scope" value="Bacteria"/>
</dbReference>
<evidence type="ECO:0000256" key="3">
    <source>
        <dbReference type="ARBA" id="ARBA00022448"/>
    </source>
</evidence>